<keyword evidence="1" id="KW-0472">Membrane</keyword>
<keyword evidence="1" id="KW-0812">Transmembrane</keyword>
<dbReference type="AlphaFoldDB" id="A0A1M5T8G9"/>
<evidence type="ECO:0000256" key="1">
    <source>
        <dbReference type="SAM" id="Phobius"/>
    </source>
</evidence>
<evidence type="ECO:0000313" key="3">
    <source>
        <dbReference type="Proteomes" id="UP000184241"/>
    </source>
</evidence>
<organism evidence="2 3">
    <name type="scientific">Clostridium intestinale DSM 6191</name>
    <dbReference type="NCBI Taxonomy" id="1121320"/>
    <lineage>
        <taxon>Bacteria</taxon>
        <taxon>Bacillati</taxon>
        <taxon>Bacillota</taxon>
        <taxon>Clostridia</taxon>
        <taxon>Eubacteriales</taxon>
        <taxon>Clostridiaceae</taxon>
        <taxon>Clostridium</taxon>
    </lineage>
</organism>
<sequence length="155" mass="18371">MKKVLINKLNQLYTGELASIVVFLSIYYWKFEDFVLPVFYPLLVLCFILFQGALYWFICLQRLKGKYIKNVGGSFYVLKYFNLALILVSIPVILIGNYDNVFHIIVGFFLLLFAIVEWINYFFVRLSYRNPKIPIDLIKHRKLKKSKLAKEIAER</sequence>
<name>A0A1M5T8G9_9CLOT</name>
<feature type="transmembrane region" description="Helical" evidence="1">
    <location>
        <begin position="35"/>
        <end position="57"/>
    </location>
</feature>
<feature type="transmembrane region" description="Helical" evidence="1">
    <location>
        <begin position="12"/>
        <end position="29"/>
    </location>
</feature>
<accession>A0A1M5T8G9</accession>
<gene>
    <name evidence="2" type="ORF">SAMN02745941_00133</name>
</gene>
<feature type="transmembrane region" description="Helical" evidence="1">
    <location>
        <begin position="77"/>
        <end position="95"/>
    </location>
</feature>
<dbReference type="EMBL" id="FQXU01000003">
    <property type="protein sequence ID" value="SHH47012.1"/>
    <property type="molecule type" value="Genomic_DNA"/>
</dbReference>
<dbReference type="Proteomes" id="UP000184241">
    <property type="component" value="Unassembled WGS sequence"/>
</dbReference>
<proteinExistence type="predicted"/>
<keyword evidence="1" id="KW-1133">Transmembrane helix</keyword>
<dbReference type="RefSeq" id="WP_073015846.1">
    <property type="nucleotide sequence ID" value="NZ_FQXU01000003.1"/>
</dbReference>
<protein>
    <submittedName>
        <fullName evidence="2">Uncharacterized protein</fullName>
    </submittedName>
</protein>
<feature type="transmembrane region" description="Helical" evidence="1">
    <location>
        <begin position="101"/>
        <end position="123"/>
    </location>
</feature>
<evidence type="ECO:0000313" key="2">
    <source>
        <dbReference type="EMBL" id="SHH47012.1"/>
    </source>
</evidence>
<reference evidence="2 3" key="1">
    <citation type="submission" date="2016-11" db="EMBL/GenBank/DDBJ databases">
        <authorList>
            <person name="Jaros S."/>
            <person name="Januszkiewicz K."/>
            <person name="Wedrychowicz H."/>
        </authorList>
    </citation>
    <scope>NUCLEOTIDE SEQUENCE [LARGE SCALE GENOMIC DNA]</scope>
    <source>
        <strain evidence="2 3">DSM 6191</strain>
    </source>
</reference>